<organism evidence="1 2">
    <name type="scientific">Crenothrix polyspora</name>
    <dbReference type="NCBI Taxonomy" id="360316"/>
    <lineage>
        <taxon>Bacteria</taxon>
        <taxon>Pseudomonadati</taxon>
        <taxon>Pseudomonadota</taxon>
        <taxon>Gammaproteobacteria</taxon>
        <taxon>Methylococcales</taxon>
        <taxon>Crenotrichaceae</taxon>
        <taxon>Crenothrix</taxon>
    </lineage>
</organism>
<proteinExistence type="predicted"/>
<evidence type="ECO:0000313" key="1">
    <source>
        <dbReference type="EMBL" id="SJM90063.1"/>
    </source>
</evidence>
<name>A0A1R4H1E4_9GAMM</name>
<keyword evidence="2" id="KW-1185">Reference proteome</keyword>
<dbReference type="EMBL" id="FUKJ01000052">
    <property type="protein sequence ID" value="SJM90063.1"/>
    <property type="molecule type" value="Genomic_DNA"/>
</dbReference>
<reference evidence="2" key="1">
    <citation type="submission" date="2017-02" db="EMBL/GenBank/DDBJ databases">
        <authorList>
            <person name="Daims H."/>
        </authorList>
    </citation>
    <scope>NUCLEOTIDE SEQUENCE [LARGE SCALE GENOMIC DNA]</scope>
</reference>
<accession>A0A1R4H1E4</accession>
<dbReference type="AlphaFoldDB" id="A0A1R4H1E4"/>
<dbReference type="Proteomes" id="UP000195442">
    <property type="component" value="Unassembled WGS sequence"/>
</dbReference>
<evidence type="ECO:0000313" key="2">
    <source>
        <dbReference type="Proteomes" id="UP000195442"/>
    </source>
</evidence>
<sequence>MNIHLTLEKEGFRAIYLNGFPLDTNLSFLKRGLKNYEATNRNPIYVMPTVNH</sequence>
<protein>
    <submittedName>
        <fullName evidence="1">Uncharacterized protein</fullName>
    </submittedName>
</protein>
<gene>
    <name evidence="1" type="ORF">CRENPOLYSF2_1450005</name>
</gene>